<dbReference type="InterPro" id="IPR036390">
    <property type="entry name" value="WH_DNA-bd_sf"/>
</dbReference>
<dbReference type="Gene3D" id="3.30.450.40">
    <property type="match status" value="1"/>
</dbReference>
<gene>
    <name evidence="6" type="ORF">GCM10023081_23750</name>
</gene>
<dbReference type="SUPFAM" id="SSF55781">
    <property type="entry name" value="GAF domain-like"/>
    <property type="match status" value="1"/>
</dbReference>
<dbReference type="PROSITE" id="PS51077">
    <property type="entry name" value="HTH_ICLR"/>
    <property type="match status" value="1"/>
</dbReference>
<dbReference type="Pfam" id="PF09339">
    <property type="entry name" value="HTH_IclR"/>
    <property type="match status" value="1"/>
</dbReference>
<organism evidence="6 7">
    <name type="scientific">Arthrobacter ginkgonis</name>
    <dbReference type="NCBI Taxonomy" id="1630594"/>
    <lineage>
        <taxon>Bacteria</taxon>
        <taxon>Bacillati</taxon>
        <taxon>Actinomycetota</taxon>
        <taxon>Actinomycetes</taxon>
        <taxon>Micrococcales</taxon>
        <taxon>Micrococcaceae</taxon>
        <taxon>Arthrobacter</taxon>
    </lineage>
</organism>
<evidence type="ECO:0000256" key="3">
    <source>
        <dbReference type="ARBA" id="ARBA00023163"/>
    </source>
</evidence>
<dbReference type="Proteomes" id="UP001500752">
    <property type="component" value="Unassembled WGS sequence"/>
</dbReference>
<dbReference type="SMART" id="SM00346">
    <property type="entry name" value="HTH_ICLR"/>
    <property type="match status" value="1"/>
</dbReference>
<dbReference type="Pfam" id="PF01614">
    <property type="entry name" value="IclR_C"/>
    <property type="match status" value="1"/>
</dbReference>
<comment type="caution">
    <text evidence="6">The sequence shown here is derived from an EMBL/GenBank/DDBJ whole genome shotgun (WGS) entry which is preliminary data.</text>
</comment>
<reference evidence="7" key="1">
    <citation type="journal article" date="2019" name="Int. J. Syst. Evol. Microbiol.">
        <title>The Global Catalogue of Microorganisms (GCM) 10K type strain sequencing project: providing services to taxonomists for standard genome sequencing and annotation.</title>
        <authorList>
            <consortium name="The Broad Institute Genomics Platform"/>
            <consortium name="The Broad Institute Genome Sequencing Center for Infectious Disease"/>
            <person name="Wu L."/>
            <person name="Ma J."/>
        </authorList>
    </citation>
    <scope>NUCLEOTIDE SEQUENCE [LARGE SCALE GENOMIC DNA]</scope>
    <source>
        <strain evidence="7">JCM 30742</strain>
    </source>
</reference>
<dbReference type="InterPro" id="IPR005471">
    <property type="entry name" value="Tscrpt_reg_IclR_N"/>
</dbReference>
<sequence>MTALAQHEVLETPRTAVSSSDGSTSVLKALQLMDAFRNGSRLLGVSDLSRRAGIHKSTAFRLLATLERGGYVERVGTKYQLSLRVFEMGNRVELCKPSGLRDVALPFLSELYATVNRTVHLGVLDGGEVLYLEKIHGHRAKRLPTTIGGRMPANCTAIGKAMLAFSDKETVMAVLDQPLTRMTPYSNNHPGRLVNQLHQIQVDGIAHDREEVALGLICVAAPILRRGRAIAAISVSSPTAGFNEALVGEQVRTAAQGISAAMFD</sequence>
<feature type="domain" description="IclR-ED" evidence="5">
    <location>
        <begin position="84"/>
        <end position="264"/>
    </location>
</feature>
<protein>
    <submittedName>
        <fullName evidence="6">IclR family transcriptional regulator</fullName>
    </submittedName>
</protein>
<dbReference type="InterPro" id="IPR029016">
    <property type="entry name" value="GAF-like_dom_sf"/>
</dbReference>
<dbReference type="EMBL" id="BAABEO010000015">
    <property type="protein sequence ID" value="GAA3685491.1"/>
    <property type="molecule type" value="Genomic_DNA"/>
</dbReference>
<evidence type="ECO:0000256" key="2">
    <source>
        <dbReference type="ARBA" id="ARBA00023125"/>
    </source>
</evidence>
<dbReference type="Gene3D" id="1.10.10.10">
    <property type="entry name" value="Winged helix-like DNA-binding domain superfamily/Winged helix DNA-binding domain"/>
    <property type="match status" value="1"/>
</dbReference>
<dbReference type="PANTHER" id="PTHR30136">
    <property type="entry name" value="HELIX-TURN-HELIX TRANSCRIPTIONAL REGULATOR, ICLR FAMILY"/>
    <property type="match status" value="1"/>
</dbReference>
<dbReference type="InterPro" id="IPR050707">
    <property type="entry name" value="HTH_MetabolicPath_Reg"/>
</dbReference>
<dbReference type="PROSITE" id="PS51078">
    <property type="entry name" value="ICLR_ED"/>
    <property type="match status" value="1"/>
</dbReference>
<feature type="domain" description="HTH iclR-type" evidence="4">
    <location>
        <begin position="23"/>
        <end position="83"/>
    </location>
</feature>
<dbReference type="InterPro" id="IPR014757">
    <property type="entry name" value="Tscrpt_reg_IclR_C"/>
</dbReference>
<proteinExistence type="predicted"/>
<keyword evidence="1" id="KW-0805">Transcription regulation</keyword>
<keyword evidence="3" id="KW-0804">Transcription</keyword>
<accession>A0ABP7CEM8</accession>
<dbReference type="PANTHER" id="PTHR30136:SF24">
    <property type="entry name" value="HTH-TYPE TRANSCRIPTIONAL REPRESSOR ALLR"/>
    <property type="match status" value="1"/>
</dbReference>
<evidence type="ECO:0000259" key="4">
    <source>
        <dbReference type="PROSITE" id="PS51077"/>
    </source>
</evidence>
<dbReference type="RefSeq" id="WP_345151002.1">
    <property type="nucleotide sequence ID" value="NZ_BAABEO010000015.1"/>
</dbReference>
<dbReference type="SUPFAM" id="SSF46785">
    <property type="entry name" value="Winged helix' DNA-binding domain"/>
    <property type="match status" value="1"/>
</dbReference>
<keyword evidence="2" id="KW-0238">DNA-binding</keyword>
<evidence type="ECO:0000313" key="7">
    <source>
        <dbReference type="Proteomes" id="UP001500752"/>
    </source>
</evidence>
<name>A0ABP7CEM8_9MICC</name>
<evidence type="ECO:0000259" key="5">
    <source>
        <dbReference type="PROSITE" id="PS51078"/>
    </source>
</evidence>
<evidence type="ECO:0000313" key="6">
    <source>
        <dbReference type="EMBL" id="GAA3685491.1"/>
    </source>
</evidence>
<dbReference type="InterPro" id="IPR036388">
    <property type="entry name" value="WH-like_DNA-bd_sf"/>
</dbReference>
<evidence type="ECO:0000256" key="1">
    <source>
        <dbReference type="ARBA" id="ARBA00023015"/>
    </source>
</evidence>
<keyword evidence="7" id="KW-1185">Reference proteome</keyword>